<comment type="caution">
    <text evidence="1">The sequence shown here is derived from an EMBL/GenBank/DDBJ whole genome shotgun (WGS) entry which is preliminary data.</text>
</comment>
<dbReference type="AlphaFoldDB" id="A0AAE2MHY6"/>
<evidence type="ECO:0000313" key="2">
    <source>
        <dbReference type="Proteomes" id="UP000538507"/>
    </source>
</evidence>
<name>A0AAE2MHY6_RHILE</name>
<gene>
    <name evidence="1" type="ORF">GGE16_001508</name>
</gene>
<reference evidence="1 2" key="1">
    <citation type="submission" date="2020-08" db="EMBL/GenBank/DDBJ databases">
        <title>Genomic Encyclopedia of Type Strains, Phase IV (KMG-V): Genome sequencing to study the core and pangenomes of soil and plant-associated prokaryotes.</title>
        <authorList>
            <person name="Whitman W."/>
        </authorList>
    </citation>
    <scope>NUCLEOTIDE SEQUENCE [LARGE SCALE GENOMIC DNA]</scope>
    <source>
        <strain evidence="1 2">SEMIA 415</strain>
    </source>
</reference>
<sequence>MTENVTSFDGSQQRLEGAPFGVTADELRITAVGAKIEFAKSELQTVQAYIDVAYAGRIAVTTDDGSELPADTLAHLGSVLSNYEQALFDQIAKLEYEQEMLLFPPDEDEDSPDGDRLS</sequence>
<dbReference type="Proteomes" id="UP000538507">
    <property type="component" value="Unassembled WGS sequence"/>
</dbReference>
<organism evidence="1 2">
    <name type="scientific">Rhizobium leguminosarum</name>
    <dbReference type="NCBI Taxonomy" id="384"/>
    <lineage>
        <taxon>Bacteria</taxon>
        <taxon>Pseudomonadati</taxon>
        <taxon>Pseudomonadota</taxon>
        <taxon>Alphaproteobacteria</taxon>
        <taxon>Hyphomicrobiales</taxon>
        <taxon>Rhizobiaceae</taxon>
        <taxon>Rhizobium/Agrobacterium group</taxon>
        <taxon>Rhizobium</taxon>
    </lineage>
</organism>
<evidence type="ECO:0000313" key="1">
    <source>
        <dbReference type="EMBL" id="MBB4289492.1"/>
    </source>
</evidence>
<proteinExistence type="predicted"/>
<protein>
    <submittedName>
        <fullName evidence="1">Uncharacterized protein</fullName>
    </submittedName>
</protein>
<accession>A0AAE2MHY6</accession>
<dbReference type="RefSeq" id="WP_183606580.1">
    <property type="nucleotide sequence ID" value="NZ_JACHAZ010000002.1"/>
</dbReference>
<dbReference type="EMBL" id="JACIGO010000001">
    <property type="protein sequence ID" value="MBB4289492.1"/>
    <property type="molecule type" value="Genomic_DNA"/>
</dbReference>